<name>A0A2Z4FGL3_9DELT</name>
<accession>A0A2Z4FGL3</accession>
<keyword evidence="2" id="KW-1185">Reference proteome</keyword>
<evidence type="ECO:0000313" key="2">
    <source>
        <dbReference type="Proteomes" id="UP000249799"/>
    </source>
</evidence>
<protein>
    <submittedName>
        <fullName evidence="1">Uncharacterized protein</fullName>
    </submittedName>
</protein>
<sequence>MTKRRSQKSMLIICALCLFVGAAGVALPASATAQEDAPITEEERAKAEAHFAKGAQYFSEERYALAIVEFLSAYKHKPDPMLQYNISVAHSRLGNIDEAYAAALRAAGSKGMPERAVPVNMARIRAWGSALQARAVVDDINAPEQPTPVSQVEPGDEVRPIPKPQKASSPALSTLGWSGVAASAAGLGLLGYAGYVEASMGDDIEAYKAAAYAPTPEAYQRHKDDLAARQTVGLVTLYSGAALTAVGLGLLSYDLLSEDGAETASIDLSAGGDGATVRLTYLFD</sequence>
<dbReference type="RefSeq" id="WP_111331527.1">
    <property type="nucleotide sequence ID" value="NZ_CP030032.1"/>
</dbReference>
<dbReference type="EMBL" id="CP030032">
    <property type="protein sequence ID" value="AWV88093.1"/>
    <property type="molecule type" value="Genomic_DNA"/>
</dbReference>
<organism evidence="1 2">
    <name type="scientific">Bradymonas sediminis</name>
    <dbReference type="NCBI Taxonomy" id="1548548"/>
    <lineage>
        <taxon>Bacteria</taxon>
        <taxon>Deltaproteobacteria</taxon>
        <taxon>Bradymonadales</taxon>
        <taxon>Bradymonadaceae</taxon>
        <taxon>Bradymonas</taxon>
    </lineage>
</organism>
<reference evidence="1 2" key="1">
    <citation type="submission" date="2018-06" db="EMBL/GenBank/DDBJ databases">
        <title>Lujinxingia sediminis gen. nov. sp. nov., a new facultative anaerobic member of the class Deltaproteobacteria, and proposal of Lujinxingaceae fam. nov.</title>
        <authorList>
            <person name="Guo L.-Y."/>
            <person name="Li C.-M."/>
            <person name="Wang S."/>
            <person name="Du Z.-J."/>
        </authorList>
    </citation>
    <scope>NUCLEOTIDE SEQUENCE [LARGE SCALE GENOMIC DNA]</scope>
    <source>
        <strain evidence="1 2">FA350</strain>
    </source>
</reference>
<dbReference type="InterPro" id="IPR011990">
    <property type="entry name" value="TPR-like_helical_dom_sf"/>
</dbReference>
<proteinExistence type="predicted"/>
<dbReference type="AlphaFoldDB" id="A0A2Z4FGL3"/>
<evidence type="ECO:0000313" key="1">
    <source>
        <dbReference type="EMBL" id="AWV88093.1"/>
    </source>
</evidence>
<dbReference type="KEGG" id="bsed:DN745_01590"/>
<gene>
    <name evidence="1" type="ORF">DN745_01590</name>
</gene>
<dbReference type="Gene3D" id="1.25.40.10">
    <property type="entry name" value="Tetratricopeptide repeat domain"/>
    <property type="match status" value="1"/>
</dbReference>
<dbReference type="SUPFAM" id="SSF48452">
    <property type="entry name" value="TPR-like"/>
    <property type="match status" value="1"/>
</dbReference>
<dbReference type="Proteomes" id="UP000249799">
    <property type="component" value="Chromosome"/>
</dbReference>